<evidence type="ECO:0000313" key="3">
    <source>
        <dbReference type="Proteomes" id="UP000521943"/>
    </source>
</evidence>
<proteinExistence type="predicted"/>
<name>A0A8H6M2W0_9AGAR</name>
<gene>
    <name evidence="2" type="ORF">DFP72DRAFT_1070439</name>
</gene>
<evidence type="ECO:0000313" key="2">
    <source>
        <dbReference type="EMBL" id="KAF6752495.1"/>
    </source>
</evidence>
<reference evidence="2 3" key="1">
    <citation type="submission" date="2020-07" db="EMBL/GenBank/DDBJ databases">
        <title>Comparative genomics of pyrophilous fungi reveals a link between fire events and developmental genes.</title>
        <authorList>
            <consortium name="DOE Joint Genome Institute"/>
            <person name="Steindorff A.S."/>
            <person name="Carver A."/>
            <person name="Calhoun S."/>
            <person name="Stillman K."/>
            <person name="Liu H."/>
            <person name="Lipzen A."/>
            <person name="Pangilinan J."/>
            <person name="Labutti K."/>
            <person name="Bruns T.D."/>
            <person name="Grigoriev I.V."/>
        </authorList>
    </citation>
    <scope>NUCLEOTIDE SEQUENCE [LARGE SCALE GENOMIC DNA]</scope>
    <source>
        <strain evidence="2 3">CBS 144469</strain>
    </source>
</reference>
<feature type="signal peptide" evidence="1">
    <location>
        <begin position="1"/>
        <end position="22"/>
    </location>
</feature>
<feature type="chain" id="PRO_5034914418" description="C2H2-type domain-containing protein" evidence="1">
    <location>
        <begin position="23"/>
        <end position="100"/>
    </location>
</feature>
<accession>A0A8H6M2W0</accession>
<dbReference type="EMBL" id="JACGCI010000044">
    <property type="protein sequence ID" value="KAF6752495.1"/>
    <property type="molecule type" value="Genomic_DNA"/>
</dbReference>
<dbReference type="AlphaFoldDB" id="A0A8H6M2W0"/>
<comment type="caution">
    <text evidence="2">The sequence shown here is derived from an EMBL/GenBank/DDBJ whole genome shotgun (WGS) entry which is preliminary data.</text>
</comment>
<keyword evidence="3" id="KW-1185">Reference proteome</keyword>
<dbReference type="Proteomes" id="UP000521943">
    <property type="component" value="Unassembled WGS sequence"/>
</dbReference>
<evidence type="ECO:0008006" key="4">
    <source>
        <dbReference type="Google" id="ProtNLM"/>
    </source>
</evidence>
<organism evidence="2 3">
    <name type="scientific">Ephemerocybe angulata</name>
    <dbReference type="NCBI Taxonomy" id="980116"/>
    <lineage>
        <taxon>Eukaryota</taxon>
        <taxon>Fungi</taxon>
        <taxon>Dikarya</taxon>
        <taxon>Basidiomycota</taxon>
        <taxon>Agaricomycotina</taxon>
        <taxon>Agaricomycetes</taxon>
        <taxon>Agaricomycetidae</taxon>
        <taxon>Agaricales</taxon>
        <taxon>Agaricineae</taxon>
        <taxon>Psathyrellaceae</taxon>
        <taxon>Ephemerocybe</taxon>
    </lineage>
</organism>
<protein>
    <recommendedName>
        <fullName evidence="4">C2H2-type domain-containing protein</fullName>
    </recommendedName>
</protein>
<keyword evidence="1" id="KW-0732">Signal</keyword>
<evidence type="ECO:0000256" key="1">
    <source>
        <dbReference type="SAM" id="SignalP"/>
    </source>
</evidence>
<sequence length="100" mass="11347">MRVPLLALLPFGLGTLASLANAQFNDDVDAREIRARRVHDDSALELRDVIASLSTRELIDALSERLERRSQWYCSKCQITLSIAENIEHKFRSGHVTKKV</sequence>